<dbReference type="PANTHER" id="PTHR36513:SF1">
    <property type="entry name" value="TRANSMEMBRANE PROTEIN"/>
    <property type="match status" value="1"/>
</dbReference>
<dbReference type="EMBL" id="SBLC01000001">
    <property type="protein sequence ID" value="RWY45575.1"/>
    <property type="molecule type" value="Genomic_DNA"/>
</dbReference>
<dbReference type="PIRSF" id="PIRSF033909">
    <property type="entry name" value="UCP033909"/>
    <property type="match status" value="1"/>
</dbReference>
<dbReference type="RefSeq" id="WP_128486293.1">
    <property type="nucleotide sequence ID" value="NZ_JBHLXB010000011.1"/>
</dbReference>
<dbReference type="PROSITE" id="PS51257">
    <property type="entry name" value="PROKAR_LIPOPROTEIN"/>
    <property type="match status" value="1"/>
</dbReference>
<name>A0A3S3UG74_9RHOB</name>
<keyword evidence="1" id="KW-0378">Hydrolase</keyword>
<dbReference type="Proteomes" id="UP000287168">
    <property type="component" value="Unassembled WGS sequence"/>
</dbReference>
<dbReference type="InterPro" id="IPR014586">
    <property type="entry name" value="UCP033909"/>
</dbReference>
<protein>
    <submittedName>
        <fullName evidence="1">Alpha/beta fold hydrolase</fullName>
    </submittedName>
</protein>
<dbReference type="InterPro" id="IPR010297">
    <property type="entry name" value="DUF900_hydrolase"/>
</dbReference>
<dbReference type="Pfam" id="PF05990">
    <property type="entry name" value="DUF900"/>
    <property type="match status" value="1"/>
</dbReference>
<comment type="caution">
    <text evidence="1">The sequence shown here is derived from an EMBL/GenBank/DDBJ whole genome shotgun (WGS) entry which is preliminary data.</text>
</comment>
<evidence type="ECO:0000313" key="2">
    <source>
        <dbReference type="Proteomes" id="UP000287168"/>
    </source>
</evidence>
<accession>A0A3S3UG74</accession>
<dbReference type="GO" id="GO:0016787">
    <property type="term" value="F:hydrolase activity"/>
    <property type="evidence" value="ECO:0007669"/>
    <property type="project" value="UniProtKB-KW"/>
</dbReference>
<organism evidence="1 2">
    <name type="scientific">Falsigemmobacter intermedius</name>
    <dbReference type="NCBI Taxonomy" id="1553448"/>
    <lineage>
        <taxon>Bacteria</taxon>
        <taxon>Pseudomonadati</taxon>
        <taxon>Pseudomonadota</taxon>
        <taxon>Alphaproteobacteria</taxon>
        <taxon>Rhodobacterales</taxon>
        <taxon>Paracoccaceae</taxon>
        <taxon>Falsigemmobacter</taxon>
    </lineage>
</organism>
<dbReference type="InterPro" id="IPR029058">
    <property type="entry name" value="AB_hydrolase_fold"/>
</dbReference>
<dbReference type="SUPFAM" id="SSF53474">
    <property type="entry name" value="alpha/beta-Hydrolases"/>
    <property type="match status" value="1"/>
</dbReference>
<dbReference type="PANTHER" id="PTHR36513">
    <property type="entry name" value="ABC TRANSMEMBRANE TYPE-1 DOMAIN-CONTAINING PROTEIN"/>
    <property type="match status" value="1"/>
</dbReference>
<dbReference type="AlphaFoldDB" id="A0A3S3UG74"/>
<dbReference type="Gene3D" id="3.40.50.1820">
    <property type="entry name" value="alpha/beta hydrolase"/>
    <property type="match status" value="1"/>
</dbReference>
<sequence length="366" mass="39695">MLRLIGLCGLIMLGACAPRGELQFMPGARGVGEVQKVFVATTRADDGEGEAWSAKRQYMPRYARFDISIPPDREAGSLPWPPRNRPADPQKHMVTINRDLYPGASAFRAALAKEMSVSRRGTREAVIFVHGFNNTFAEGLYRFAQLYHDLELPGVAVHYSWPSRGSVLAYAYDRDSTLFARDGLETLLHDVSAAGADRILIVAHSMGSALTMETLRLVGQNRDIRSRLAGVVLMSPDVDVEVFKTQAARMGPLPQPFVVMTSKRDNALALSATIARERERLGNLSDASQLAGLNVTLVETGAYSDGDSHFAAATSPALIALLKRAGDIELALGQDARSRVGLLPGAALRVQGVTQMVLNPVARWGE</sequence>
<gene>
    <name evidence="1" type="ORF">EP867_00685</name>
</gene>
<proteinExistence type="predicted"/>
<reference evidence="1 2" key="1">
    <citation type="journal article" date="2015" name="Int. J. Syst. Evol. Microbiol.">
        <title>Gemmobacter intermedius sp. nov., isolated from a white stork (Ciconia ciconia).</title>
        <authorList>
            <person name="Kampfer P."/>
            <person name="Jerzak L."/>
            <person name="Wilharm G."/>
            <person name="Golke J."/>
            <person name="Busse H.J."/>
            <person name="Glaeser S.P."/>
        </authorList>
    </citation>
    <scope>NUCLEOTIDE SEQUENCE [LARGE SCALE GENOMIC DNA]</scope>
    <source>
        <strain evidence="1 2">119/4</strain>
    </source>
</reference>
<dbReference type="OrthoDB" id="9797755at2"/>
<keyword evidence="2" id="KW-1185">Reference proteome</keyword>
<evidence type="ECO:0000313" key="1">
    <source>
        <dbReference type="EMBL" id="RWY45575.1"/>
    </source>
</evidence>